<dbReference type="RefSeq" id="WP_181655814.1">
    <property type="nucleotide sequence ID" value="NZ_JACEHE010000001.1"/>
</dbReference>
<protein>
    <submittedName>
        <fullName evidence="1">Uncharacterized protein</fullName>
    </submittedName>
</protein>
<dbReference type="EMBL" id="JACEHE010000001">
    <property type="protein sequence ID" value="MBA2944915.1"/>
    <property type="molecule type" value="Genomic_DNA"/>
</dbReference>
<dbReference type="Proteomes" id="UP000545761">
    <property type="component" value="Unassembled WGS sequence"/>
</dbReference>
<proteinExistence type="predicted"/>
<accession>A0A7W0I754</accession>
<evidence type="ECO:0000313" key="2">
    <source>
        <dbReference type="Proteomes" id="UP000545761"/>
    </source>
</evidence>
<dbReference type="AlphaFoldDB" id="A0A7W0I754"/>
<reference evidence="1 2" key="1">
    <citation type="submission" date="2020-07" db="EMBL/GenBank/DDBJ databases">
        <title>Streptomyces isolated from Indian soil.</title>
        <authorList>
            <person name="Mandal S."/>
            <person name="Maiti P.K."/>
        </authorList>
    </citation>
    <scope>NUCLEOTIDE SEQUENCE [LARGE SCALE GENOMIC DNA]</scope>
    <source>
        <strain evidence="1 2">PSKA28</strain>
    </source>
</reference>
<organism evidence="1 2">
    <name type="scientific">Streptomyces himalayensis subsp. himalayensis</name>
    <dbReference type="NCBI Taxonomy" id="2756131"/>
    <lineage>
        <taxon>Bacteria</taxon>
        <taxon>Bacillati</taxon>
        <taxon>Actinomycetota</taxon>
        <taxon>Actinomycetes</taxon>
        <taxon>Kitasatosporales</taxon>
        <taxon>Streptomycetaceae</taxon>
        <taxon>Streptomyces</taxon>
        <taxon>Streptomyces himalayensis</taxon>
    </lineage>
</organism>
<comment type="caution">
    <text evidence="1">The sequence shown here is derived from an EMBL/GenBank/DDBJ whole genome shotgun (WGS) entry which is preliminary data.</text>
</comment>
<sequence>MKFSEVLSWSGFKTWVSGPDHHAVAREARERAGSALPAGERLEDSHVVVIGEGVPAPPSRLRPDVFPGARSTTDRWLSHADNAERVLDRLNPVNAAVDAFDDRGSGKGQAMSGDWGSVAGQMACSLQPREGSGVVSVLVLGDHGLHVVHVQKSPDGRKTGPAVQYGWGVPRGRISWCRNRKDVKHGTHEIGFDDGSWVRILFPVSGWGTLAEALANSPGGSGPVS</sequence>
<gene>
    <name evidence="1" type="ORF">H1D24_03505</name>
</gene>
<name>A0A7W0I754_9ACTN</name>
<evidence type="ECO:0000313" key="1">
    <source>
        <dbReference type="EMBL" id="MBA2944915.1"/>
    </source>
</evidence>